<proteinExistence type="predicted"/>
<sequence>MSPSRTARSPPSTRSPLPSPSPRLPRSPRPSASPAASWMSVASGATVPPHGLTTAPTTRLLYSR</sequence>
<feature type="compositionally biased region" description="Pro residues" evidence="1">
    <location>
        <begin position="17"/>
        <end position="28"/>
    </location>
</feature>
<dbReference type="Proteomes" id="UP000292580">
    <property type="component" value="Unassembled WGS sequence"/>
</dbReference>
<feature type="region of interest" description="Disordered" evidence="1">
    <location>
        <begin position="1"/>
        <end position="64"/>
    </location>
</feature>
<protein>
    <submittedName>
        <fullName evidence="2">Uncharacterized protein</fullName>
    </submittedName>
</protein>
<comment type="caution">
    <text evidence="2">The sequence shown here is derived from an EMBL/GenBank/DDBJ whole genome shotgun (WGS) entry which is preliminary data.</text>
</comment>
<evidence type="ECO:0000256" key="1">
    <source>
        <dbReference type="SAM" id="MobiDB-lite"/>
    </source>
</evidence>
<reference evidence="2 3" key="1">
    <citation type="submission" date="2017-11" db="EMBL/GenBank/DDBJ databases">
        <title>Isolation and Characterization of Methanofollis Species from Methane Seep Offshore SW Taiwan.</title>
        <authorList>
            <person name="Teng N.-H."/>
            <person name="Lai M.-C."/>
            <person name="Chen S.-C."/>
        </authorList>
    </citation>
    <scope>NUCLEOTIDE SEQUENCE [LARGE SCALE GENOMIC DNA]</scope>
    <source>
        <strain evidence="2 3">FWC-SCC2</strain>
    </source>
</reference>
<feature type="compositionally biased region" description="Low complexity" evidence="1">
    <location>
        <begin position="1"/>
        <end position="16"/>
    </location>
</feature>
<keyword evidence="3" id="KW-1185">Reference proteome</keyword>
<dbReference type="EMBL" id="PGCL01000001">
    <property type="protein sequence ID" value="TAJ45305.1"/>
    <property type="molecule type" value="Genomic_DNA"/>
</dbReference>
<organism evidence="2 3">
    <name type="scientific">Methanofollis fontis</name>
    <dbReference type="NCBI Taxonomy" id="2052832"/>
    <lineage>
        <taxon>Archaea</taxon>
        <taxon>Methanobacteriati</taxon>
        <taxon>Methanobacteriota</taxon>
        <taxon>Stenosarchaea group</taxon>
        <taxon>Methanomicrobia</taxon>
        <taxon>Methanomicrobiales</taxon>
        <taxon>Methanomicrobiaceae</taxon>
        <taxon>Methanofollis</taxon>
    </lineage>
</organism>
<accession>A0A483CQA2</accession>
<name>A0A483CQA2_9EURY</name>
<dbReference type="AlphaFoldDB" id="A0A483CQA2"/>
<evidence type="ECO:0000313" key="3">
    <source>
        <dbReference type="Proteomes" id="UP000292580"/>
    </source>
</evidence>
<evidence type="ECO:0000313" key="2">
    <source>
        <dbReference type="EMBL" id="TAJ45305.1"/>
    </source>
</evidence>
<gene>
    <name evidence="2" type="ORF">CUJ86_00730</name>
</gene>